<comment type="caution">
    <text evidence="1">The sequence shown here is derived from an EMBL/GenBank/DDBJ whole genome shotgun (WGS) entry which is preliminary data.</text>
</comment>
<protein>
    <submittedName>
        <fullName evidence="1">Uncharacterized protein</fullName>
    </submittedName>
</protein>
<dbReference type="Proteomes" id="UP001157418">
    <property type="component" value="Unassembled WGS sequence"/>
</dbReference>
<keyword evidence="2" id="KW-1185">Reference proteome</keyword>
<sequence length="106" mass="12472">MHEPITNLFSSQPTEAERMIHDEEPNDDEIMVSFVDLQFNPGEENVPEDLIMSGKHFKIFNSKINSLLQLQEDIEGRNFVTRVEMEYLLKSQENRFRSLVESIEQK</sequence>
<evidence type="ECO:0000313" key="2">
    <source>
        <dbReference type="Proteomes" id="UP001157418"/>
    </source>
</evidence>
<reference evidence="1 2" key="1">
    <citation type="submission" date="2022-01" db="EMBL/GenBank/DDBJ databases">
        <authorList>
            <person name="Xiong W."/>
            <person name="Schranz E."/>
        </authorList>
    </citation>
    <scope>NUCLEOTIDE SEQUENCE [LARGE SCALE GENOMIC DNA]</scope>
</reference>
<dbReference type="AlphaFoldDB" id="A0AAU9PIH6"/>
<dbReference type="EMBL" id="CAKMRJ010005634">
    <property type="protein sequence ID" value="CAH1449526.1"/>
    <property type="molecule type" value="Genomic_DNA"/>
</dbReference>
<accession>A0AAU9PIH6</accession>
<gene>
    <name evidence="1" type="ORF">LVIROSA_LOCUS35005</name>
</gene>
<evidence type="ECO:0000313" key="1">
    <source>
        <dbReference type="EMBL" id="CAH1449526.1"/>
    </source>
</evidence>
<proteinExistence type="predicted"/>
<organism evidence="1 2">
    <name type="scientific">Lactuca virosa</name>
    <dbReference type="NCBI Taxonomy" id="75947"/>
    <lineage>
        <taxon>Eukaryota</taxon>
        <taxon>Viridiplantae</taxon>
        <taxon>Streptophyta</taxon>
        <taxon>Embryophyta</taxon>
        <taxon>Tracheophyta</taxon>
        <taxon>Spermatophyta</taxon>
        <taxon>Magnoliopsida</taxon>
        <taxon>eudicotyledons</taxon>
        <taxon>Gunneridae</taxon>
        <taxon>Pentapetalae</taxon>
        <taxon>asterids</taxon>
        <taxon>campanulids</taxon>
        <taxon>Asterales</taxon>
        <taxon>Asteraceae</taxon>
        <taxon>Cichorioideae</taxon>
        <taxon>Cichorieae</taxon>
        <taxon>Lactucinae</taxon>
        <taxon>Lactuca</taxon>
    </lineage>
</organism>
<name>A0AAU9PIH6_9ASTR</name>